<dbReference type="EMBL" id="CAJJDN010000008">
    <property type="protein sequence ID" value="CAD8054358.1"/>
    <property type="molecule type" value="Genomic_DNA"/>
</dbReference>
<protein>
    <submittedName>
        <fullName evidence="1">Uncharacterized protein</fullName>
    </submittedName>
</protein>
<keyword evidence="2" id="KW-1185">Reference proteome</keyword>
<organism evidence="1 2">
    <name type="scientific">Paramecium sonneborni</name>
    <dbReference type="NCBI Taxonomy" id="65129"/>
    <lineage>
        <taxon>Eukaryota</taxon>
        <taxon>Sar</taxon>
        <taxon>Alveolata</taxon>
        <taxon>Ciliophora</taxon>
        <taxon>Intramacronucleata</taxon>
        <taxon>Oligohymenophorea</taxon>
        <taxon>Peniculida</taxon>
        <taxon>Parameciidae</taxon>
        <taxon>Paramecium</taxon>
    </lineage>
</organism>
<dbReference type="OrthoDB" id="293788at2759"/>
<name>A0A8S1KGR3_9CILI</name>
<proteinExistence type="predicted"/>
<dbReference type="AlphaFoldDB" id="A0A8S1KGR3"/>
<accession>A0A8S1KGR3</accession>
<dbReference type="Proteomes" id="UP000692954">
    <property type="component" value="Unassembled WGS sequence"/>
</dbReference>
<comment type="caution">
    <text evidence="1">The sequence shown here is derived from an EMBL/GenBank/DDBJ whole genome shotgun (WGS) entry which is preliminary data.</text>
</comment>
<gene>
    <name evidence="1" type="ORF">PSON_ATCC_30995.1.T0080244</name>
</gene>
<evidence type="ECO:0000313" key="1">
    <source>
        <dbReference type="EMBL" id="CAD8054358.1"/>
    </source>
</evidence>
<reference evidence="1" key="1">
    <citation type="submission" date="2021-01" db="EMBL/GenBank/DDBJ databases">
        <authorList>
            <consortium name="Genoscope - CEA"/>
            <person name="William W."/>
        </authorList>
    </citation>
    <scope>NUCLEOTIDE SEQUENCE</scope>
</reference>
<evidence type="ECO:0000313" key="2">
    <source>
        <dbReference type="Proteomes" id="UP000692954"/>
    </source>
</evidence>
<sequence length="205" mass="24154">MKQLQNPYLCLIGNQRSLKTTLLQYFTYYKIVDTQLSVYLVCSEEKFLANTSLFGKIIPVYQETLQQMNVKLIKSYQEYLAVLGSFSYMDNKEYDIFIFDDISHFVGTDQKEKKLNLMLHLISQIKPRQQLDDFQIIVNLQSDIIGQLIDLINLTRYHNFLICELKLSPKLTIQIVDIIKIMDNYQLQYKTIIMSDISRAINDRL</sequence>